<dbReference type="GO" id="GO:0005886">
    <property type="term" value="C:plasma membrane"/>
    <property type="evidence" value="ECO:0007669"/>
    <property type="project" value="UniProtKB-SubCell"/>
</dbReference>
<feature type="disulfide bond" evidence="16">
    <location>
        <begin position="107"/>
        <end position="116"/>
    </location>
</feature>
<evidence type="ECO:0000313" key="22">
    <source>
        <dbReference type="RefSeq" id="XP_035670877.1"/>
    </source>
</evidence>
<dbReference type="GeneID" id="118412253"/>
<evidence type="ECO:0000256" key="12">
    <source>
        <dbReference type="ARBA" id="ARBA00023180"/>
    </source>
</evidence>
<keyword evidence="12" id="KW-0325">Glycoprotein</keyword>
<evidence type="ECO:0000256" key="2">
    <source>
        <dbReference type="ARBA" id="ARBA00004613"/>
    </source>
</evidence>
<feature type="domain" description="EGF-like" evidence="20">
    <location>
        <begin position="71"/>
        <end position="117"/>
    </location>
</feature>
<evidence type="ECO:0000256" key="17">
    <source>
        <dbReference type="SAM" id="MobiDB-lite"/>
    </source>
</evidence>
<evidence type="ECO:0000256" key="6">
    <source>
        <dbReference type="ARBA" id="ARBA00022692"/>
    </source>
</evidence>
<dbReference type="PANTHER" id="PTHR10740">
    <property type="entry name" value="TRANSFORMING GROWTH FACTOR ALPHA"/>
    <property type="match status" value="1"/>
</dbReference>
<protein>
    <recommendedName>
        <fullName evidence="15">Pro-neuregulin-4, membrane-bound isoform</fullName>
    </recommendedName>
</protein>
<feature type="transmembrane region" description="Helical" evidence="18">
    <location>
        <begin position="135"/>
        <end position="157"/>
    </location>
</feature>
<dbReference type="SUPFAM" id="SSF57196">
    <property type="entry name" value="EGF/Laminin"/>
    <property type="match status" value="1"/>
</dbReference>
<evidence type="ECO:0000256" key="5">
    <source>
        <dbReference type="ARBA" id="ARBA00022536"/>
    </source>
</evidence>
<evidence type="ECO:0000256" key="11">
    <source>
        <dbReference type="ARBA" id="ARBA00023157"/>
    </source>
</evidence>
<keyword evidence="8 18" id="KW-1133">Transmembrane helix</keyword>
<evidence type="ECO:0000256" key="15">
    <source>
        <dbReference type="ARBA" id="ARBA00073762"/>
    </source>
</evidence>
<comment type="subunit">
    <text evidence="14">Interacts with ERBB4.</text>
</comment>
<reference evidence="21" key="1">
    <citation type="journal article" date="2020" name="Nat. Ecol. Evol.">
        <title>Deeply conserved synteny resolves early events in vertebrate evolution.</title>
        <authorList>
            <person name="Simakov O."/>
            <person name="Marletaz F."/>
            <person name="Yue J.X."/>
            <person name="O'Connell B."/>
            <person name="Jenkins J."/>
            <person name="Brandt A."/>
            <person name="Calef R."/>
            <person name="Tung C.H."/>
            <person name="Huang T.K."/>
            <person name="Schmutz J."/>
            <person name="Satoh N."/>
            <person name="Yu J.K."/>
            <person name="Putnam N.H."/>
            <person name="Green R.E."/>
            <person name="Rokhsar D.S."/>
        </authorList>
    </citation>
    <scope>NUCLEOTIDE SEQUENCE [LARGE SCALE GENOMIC DNA]</scope>
    <source>
        <strain evidence="21">S238N-H82</strain>
    </source>
</reference>
<dbReference type="PROSITE" id="PS00022">
    <property type="entry name" value="EGF_1"/>
    <property type="match status" value="1"/>
</dbReference>
<proteinExistence type="predicted"/>
<evidence type="ECO:0000256" key="13">
    <source>
        <dbReference type="ARBA" id="ARBA00054375"/>
    </source>
</evidence>
<keyword evidence="5 16" id="KW-0245">EGF-like domain</keyword>
<dbReference type="RefSeq" id="XP_035670877.1">
    <property type="nucleotide sequence ID" value="XM_035814984.1"/>
</dbReference>
<comment type="subcellular location">
    <subcellularLocation>
        <location evidence="1">Cell membrane</location>
        <topology evidence="1">Single-pass type I membrane protein</topology>
    </subcellularLocation>
    <subcellularLocation>
        <location evidence="2">Secreted</location>
    </subcellularLocation>
</comment>
<evidence type="ECO:0000256" key="14">
    <source>
        <dbReference type="ARBA" id="ARBA00063299"/>
    </source>
</evidence>
<dbReference type="PANTHER" id="PTHR10740:SF14">
    <property type="entry name" value="EGF-LIKE DOMAIN-CONTAINING PROTEIN"/>
    <property type="match status" value="1"/>
</dbReference>
<evidence type="ECO:0000259" key="20">
    <source>
        <dbReference type="PROSITE" id="PS50026"/>
    </source>
</evidence>
<dbReference type="InterPro" id="IPR000742">
    <property type="entry name" value="EGF"/>
</dbReference>
<evidence type="ECO:0000313" key="21">
    <source>
        <dbReference type="Proteomes" id="UP000001554"/>
    </source>
</evidence>
<evidence type="ECO:0000256" key="3">
    <source>
        <dbReference type="ARBA" id="ARBA00022475"/>
    </source>
</evidence>
<evidence type="ECO:0000256" key="18">
    <source>
        <dbReference type="SAM" id="Phobius"/>
    </source>
</evidence>
<organism evidence="21 22">
    <name type="scientific">Branchiostoma floridae</name>
    <name type="common">Florida lancelet</name>
    <name type="synonym">Amphioxus</name>
    <dbReference type="NCBI Taxonomy" id="7739"/>
    <lineage>
        <taxon>Eukaryota</taxon>
        <taxon>Metazoa</taxon>
        <taxon>Chordata</taxon>
        <taxon>Cephalochordata</taxon>
        <taxon>Leptocardii</taxon>
        <taxon>Amphioxiformes</taxon>
        <taxon>Branchiostomatidae</taxon>
        <taxon>Branchiostoma</taxon>
    </lineage>
</organism>
<dbReference type="Gene3D" id="2.10.25.10">
    <property type="entry name" value="Laminin"/>
    <property type="match status" value="1"/>
</dbReference>
<dbReference type="FunFam" id="2.10.25.10:FF:000356">
    <property type="entry name" value="pro-neuregulin-4, membrane-bound isoform"/>
    <property type="match status" value="1"/>
</dbReference>
<evidence type="ECO:0000256" key="19">
    <source>
        <dbReference type="SAM" id="SignalP"/>
    </source>
</evidence>
<keyword evidence="3" id="KW-1003">Cell membrane</keyword>
<feature type="region of interest" description="Disordered" evidence="17">
    <location>
        <begin position="166"/>
        <end position="187"/>
    </location>
</feature>
<evidence type="ECO:0000256" key="4">
    <source>
        <dbReference type="ARBA" id="ARBA00022525"/>
    </source>
</evidence>
<feature type="compositionally biased region" description="Basic and acidic residues" evidence="17">
    <location>
        <begin position="172"/>
        <end position="187"/>
    </location>
</feature>
<sequence length="187" mass="20180">MFNTGSVHRLLSTCVALWIATSSVVLSQDVTSTVSTAVPTISAAVPTMSAAVPGEELQVNNMSTTEAHTTHRIPCPTGSPPLGYDGFCLHGGECLYLAAFQEASCRCLEMYWGQRCQYHIPFSQAGQKTELRDTYIIIGVLSALLTLLLVGGIVLLVRRCRRESDSAGPAHTHLEKGQSTDRLTQDV</sequence>
<evidence type="ECO:0000256" key="7">
    <source>
        <dbReference type="ARBA" id="ARBA00022729"/>
    </source>
</evidence>
<feature type="signal peptide" evidence="19">
    <location>
        <begin position="1"/>
        <end position="27"/>
    </location>
</feature>
<keyword evidence="9" id="KW-0339">Growth factor</keyword>
<keyword evidence="10 18" id="KW-0472">Membrane</keyword>
<keyword evidence="7 19" id="KW-0732">Signal</keyword>
<reference evidence="22" key="2">
    <citation type="submission" date="2025-08" db="UniProtKB">
        <authorList>
            <consortium name="RefSeq"/>
        </authorList>
    </citation>
    <scope>IDENTIFICATION</scope>
    <source>
        <strain evidence="22">S238N-H82</strain>
        <tissue evidence="22">Testes</tissue>
    </source>
</reference>
<keyword evidence="4" id="KW-0964">Secreted</keyword>
<feature type="chain" id="PRO_5039947619" description="Pro-neuregulin-4, membrane-bound isoform" evidence="19">
    <location>
        <begin position="28"/>
        <end position="187"/>
    </location>
</feature>
<feature type="disulfide bond" evidence="16">
    <location>
        <begin position="88"/>
        <end position="105"/>
    </location>
</feature>
<dbReference type="GO" id="GO:0005576">
    <property type="term" value="C:extracellular region"/>
    <property type="evidence" value="ECO:0007669"/>
    <property type="project" value="UniProtKB-SubCell"/>
</dbReference>
<comment type="caution">
    <text evidence="16">Lacks conserved residue(s) required for the propagation of feature annotation.</text>
</comment>
<name>A0A9J7MKE7_BRAFL</name>
<comment type="function">
    <text evidence="13">Low affinity ligand for the ERBB4 tyrosine kinase receptor. Concomitantly recruits ERBB1 and ERBB2 coreceptors, resulting in ligand-stimulated tyrosine phosphorylation and activation of the ERBB receptors. Does not bind to the ERBB1, ERBB2 and ERBB3 receptors.</text>
</comment>
<gene>
    <name evidence="22" type="primary">LOC118412253</name>
</gene>
<evidence type="ECO:0000256" key="10">
    <source>
        <dbReference type="ARBA" id="ARBA00023136"/>
    </source>
</evidence>
<accession>A0A9J7MKE7</accession>
<dbReference type="GO" id="GO:0008083">
    <property type="term" value="F:growth factor activity"/>
    <property type="evidence" value="ECO:0007669"/>
    <property type="project" value="UniProtKB-KW"/>
</dbReference>
<keyword evidence="11 16" id="KW-1015">Disulfide bond</keyword>
<evidence type="ECO:0000256" key="9">
    <source>
        <dbReference type="ARBA" id="ARBA00023030"/>
    </source>
</evidence>
<evidence type="ECO:0000256" key="16">
    <source>
        <dbReference type="PROSITE-ProRule" id="PRU00076"/>
    </source>
</evidence>
<dbReference type="Proteomes" id="UP000001554">
    <property type="component" value="Chromosome 3"/>
</dbReference>
<dbReference type="PROSITE" id="PS50026">
    <property type="entry name" value="EGF_3"/>
    <property type="match status" value="1"/>
</dbReference>
<evidence type="ECO:0000256" key="1">
    <source>
        <dbReference type="ARBA" id="ARBA00004251"/>
    </source>
</evidence>
<evidence type="ECO:0000256" key="8">
    <source>
        <dbReference type="ARBA" id="ARBA00022989"/>
    </source>
</evidence>
<dbReference type="AlphaFoldDB" id="A0A9J7MKE7"/>
<keyword evidence="21" id="KW-1185">Reference proteome</keyword>
<keyword evidence="6 18" id="KW-0812">Transmembrane</keyword>